<dbReference type="Gene3D" id="2.70.98.10">
    <property type="match status" value="1"/>
</dbReference>
<reference evidence="2" key="1">
    <citation type="journal article" date="2014" name="Int. J. Syst. Evol. Microbiol.">
        <title>Complete genome sequence of Corynebacterium casei LMG S-19264T (=DSM 44701T), isolated from a smear-ripened cheese.</title>
        <authorList>
            <consortium name="US DOE Joint Genome Institute (JGI-PGF)"/>
            <person name="Walter F."/>
            <person name="Albersmeier A."/>
            <person name="Kalinowski J."/>
            <person name="Ruckert C."/>
        </authorList>
    </citation>
    <scope>NUCLEOTIDE SEQUENCE</scope>
    <source>
        <strain evidence="2">CGMCC 1.15447</strain>
    </source>
</reference>
<keyword evidence="1" id="KW-0472">Membrane</keyword>
<evidence type="ECO:0000313" key="3">
    <source>
        <dbReference type="Proteomes" id="UP000648801"/>
    </source>
</evidence>
<dbReference type="GO" id="GO:0030246">
    <property type="term" value="F:carbohydrate binding"/>
    <property type="evidence" value="ECO:0007669"/>
    <property type="project" value="InterPro"/>
</dbReference>
<dbReference type="EMBL" id="BMJB01000001">
    <property type="protein sequence ID" value="GGA57409.1"/>
    <property type="molecule type" value="Genomic_DNA"/>
</dbReference>
<keyword evidence="1" id="KW-1133">Transmembrane helix</keyword>
<dbReference type="AlphaFoldDB" id="A0A916RI13"/>
<dbReference type="GO" id="GO:0016853">
    <property type="term" value="F:isomerase activity"/>
    <property type="evidence" value="ECO:0007669"/>
    <property type="project" value="InterPro"/>
</dbReference>
<comment type="caution">
    <text evidence="2">The sequence shown here is derived from an EMBL/GenBank/DDBJ whole genome shotgun (WGS) entry which is preliminary data.</text>
</comment>
<keyword evidence="1" id="KW-0812">Transmembrane</keyword>
<evidence type="ECO:0000256" key="1">
    <source>
        <dbReference type="SAM" id="Phobius"/>
    </source>
</evidence>
<dbReference type="RefSeq" id="WP_188757831.1">
    <property type="nucleotide sequence ID" value="NZ_BMJB01000001.1"/>
</dbReference>
<dbReference type="InterPro" id="IPR014718">
    <property type="entry name" value="GH-type_carb-bd"/>
</dbReference>
<protein>
    <recommendedName>
        <fullName evidence="4">Aldose 1-epimerase</fullName>
    </recommendedName>
</protein>
<name>A0A916RI13_9BACT</name>
<evidence type="ECO:0000313" key="2">
    <source>
        <dbReference type="EMBL" id="GGA57409.1"/>
    </source>
</evidence>
<organism evidence="2 3">
    <name type="scientific">Edaphobacter acidisoli</name>
    <dbReference type="NCBI Taxonomy" id="2040573"/>
    <lineage>
        <taxon>Bacteria</taxon>
        <taxon>Pseudomonadati</taxon>
        <taxon>Acidobacteriota</taxon>
        <taxon>Terriglobia</taxon>
        <taxon>Terriglobales</taxon>
        <taxon>Acidobacteriaceae</taxon>
        <taxon>Edaphobacter</taxon>
    </lineage>
</organism>
<reference evidence="2" key="2">
    <citation type="submission" date="2020-09" db="EMBL/GenBank/DDBJ databases">
        <authorList>
            <person name="Sun Q."/>
            <person name="Zhou Y."/>
        </authorList>
    </citation>
    <scope>NUCLEOTIDE SEQUENCE</scope>
    <source>
        <strain evidence="2">CGMCC 1.15447</strain>
    </source>
</reference>
<dbReference type="Pfam" id="PF01263">
    <property type="entry name" value="Aldose_epim"/>
    <property type="match status" value="1"/>
</dbReference>
<dbReference type="GO" id="GO:0005975">
    <property type="term" value="P:carbohydrate metabolic process"/>
    <property type="evidence" value="ECO:0007669"/>
    <property type="project" value="InterPro"/>
</dbReference>
<dbReference type="SUPFAM" id="SSF74650">
    <property type="entry name" value="Galactose mutarotase-like"/>
    <property type="match status" value="1"/>
</dbReference>
<gene>
    <name evidence="2" type="ORF">GCM10011507_05960</name>
</gene>
<sequence length="431" mass="45856">MYTNLLRKGLASWRDRVWQGAVRSGILTIVVVILVVVGLAVGWHEHRKGHFARLKAEIRGVPSAPEPQAIRPGGQDVVVLQRSPLPGDAGPEFTSATLLPGRGMSVLQIKAYLPDRGEVDLLASPPLDEAAKLLDDPDKPGAGMTLGAAIEAPWDGQISGAASENGASVTTSWHGHRLVLPNDDNQPGHSAASFGGLLLPVASSEVHATVMPDGGASTARFHADSFDGQWLSKTDVTTMVQLGGRSIEINITARNVGNEAEPIGLGWHPKFQIVSGNREKAMLKLPNSMRVEENARTRLPSGKLLSADGTAYDFTKPEGAPLGTLSLDDTFVHLKPGLLDNGPTIELRDTVSGFGLRITAVTSSIKAVHVYSPAKATYVVIDPAMNYDDPFGGEWGKDEDTGMAVLEPGQSVQWKIRLEIFPLVAAGSGQF</sequence>
<accession>A0A916RI13</accession>
<dbReference type="Proteomes" id="UP000648801">
    <property type="component" value="Unassembled WGS sequence"/>
</dbReference>
<feature type="transmembrane region" description="Helical" evidence="1">
    <location>
        <begin position="20"/>
        <end position="43"/>
    </location>
</feature>
<proteinExistence type="predicted"/>
<dbReference type="InterPro" id="IPR011013">
    <property type="entry name" value="Gal_mutarotase_sf_dom"/>
</dbReference>
<dbReference type="InterPro" id="IPR008183">
    <property type="entry name" value="Aldose_1/G6P_1-epimerase"/>
</dbReference>
<keyword evidence="3" id="KW-1185">Reference proteome</keyword>
<evidence type="ECO:0008006" key="4">
    <source>
        <dbReference type="Google" id="ProtNLM"/>
    </source>
</evidence>